<dbReference type="Proteomes" id="UP000886595">
    <property type="component" value="Unassembled WGS sequence"/>
</dbReference>
<dbReference type="InterPro" id="IPR025558">
    <property type="entry name" value="DUF4283"/>
</dbReference>
<dbReference type="InterPro" id="IPR040256">
    <property type="entry name" value="At4g02000-like"/>
</dbReference>
<dbReference type="Pfam" id="PF14392">
    <property type="entry name" value="zf-CCHC_4"/>
    <property type="match status" value="1"/>
</dbReference>
<evidence type="ECO:0000259" key="2">
    <source>
        <dbReference type="Pfam" id="PF14111"/>
    </source>
</evidence>
<keyword evidence="5" id="KW-1185">Reference proteome</keyword>
<evidence type="ECO:0000313" key="5">
    <source>
        <dbReference type="Proteomes" id="UP000886595"/>
    </source>
</evidence>
<accession>A0A8X7U2E2</accession>
<dbReference type="PANTHER" id="PTHR31286:SF162">
    <property type="entry name" value="DUF4283 DOMAIN-CONTAINING PROTEIN-RELATED"/>
    <property type="match status" value="1"/>
</dbReference>
<dbReference type="PANTHER" id="PTHR31286">
    <property type="entry name" value="GLYCINE-RICH CELL WALL STRUCTURAL PROTEIN 1.8-LIKE"/>
    <property type="match status" value="1"/>
</dbReference>
<dbReference type="AlphaFoldDB" id="A0A8X7U2E2"/>
<feature type="domain" description="Zinc knuckle CX2CX4HX4C" evidence="3">
    <location>
        <begin position="158"/>
        <end position="205"/>
    </location>
</feature>
<feature type="compositionally biased region" description="Basic and acidic residues" evidence="1">
    <location>
        <begin position="469"/>
        <end position="482"/>
    </location>
</feature>
<name>A0A8X7U2E2_BRACI</name>
<organism evidence="4 5">
    <name type="scientific">Brassica carinata</name>
    <name type="common">Ethiopian mustard</name>
    <name type="synonym">Abyssinian cabbage</name>
    <dbReference type="NCBI Taxonomy" id="52824"/>
    <lineage>
        <taxon>Eukaryota</taxon>
        <taxon>Viridiplantae</taxon>
        <taxon>Streptophyta</taxon>
        <taxon>Embryophyta</taxon>
        <taxon>Tracheophyta</taxon>
        <taxon>Spermatophyta</taxon>
        <taxon>Magnoliopsida</taxon>
        <taxon>eudicotyledons</taxon>
        <taxon>Gunneridae</taxon>
        <taxon>Pentapetalae</taxon>
        <taxon>rosids</taxon>
        <taxon>malvids</taxon>
        <taxon>Brassicales</taxon>
        <taxon>Brassicaceae</taxon>
        <taxon>Brassiceae</taxon>
        <taxon>Brassica</taxon>
    </lineage>
</organism>
<evidence type="ECO:0000256" key="1">
    <source>
        <dbReference type="SAM" id="MobiDB-lite"/>
    </source>
</evidence>
<feature type="region of interest" description="Disordered" evidence="1">
    <location>
        <begin position="506"/>
        <end position="553"/>
    </location>
</feature>
<sequence length="553" mass="63138">MNRSRLAHTTDVKGKGICYEDDDGPIQLTDQDDSPTIRDYRLSLIGKILNPKKQNVKMQDRITSNDLGNGKFLLNFVNEEDLQSVLRQGPFHFNFCMVVLVRWEPVVHDDYPWVIPFWVEVTGIPIHLWTIKNLRNIGNRLGHIDTVELTAGRMLIDVDTRKPLTFTRKIASPEGEEVSIQIHYDKLFKHCTTCRMLTHQKASCPMSLQAVNIQGDRTGVFARVQLPMNEVSRQSLLRDEKPFEKFDRSGRFDYGTTSRLSNLPTRKDSHADGFMKDVRVSHYRNDAQNYRHGREHSGYDDKYARRACGFDRKINNKAPHRNSRYAPYEKKDKKSWRSYAHHSNQTQIECSSNNTSDVLEHNVRQISGRKIASKIVTPTRDDQENNVTIRDRGLARTLSFSPKEKLLTADDQIIDALNDMEIIGTSNIEGDPYETAMVGEDHDDDLLGDALLDMEDSVMNDAEEMVDTGSREKADTTKTEKSKALSYKSGGFSGIPLGLQSKKAEFLRRGSPKLCRSSSRDTTHSGRQRTCPIRNMKGSTRKSNDILTKPTRR</sequence>
<dbReference type="InterPro" id="IPR025836">
    <property type="entry name" value="Zn_knuckle_CX2CX4HX4C"/>
</dbReference>
<comment type="caution">
    <text evidence="4">The sequence shown here is derived from an EMBL/GenBank/DDBJ whole genome shotgun (WGS) entry which is preliminary data.</text>
</comment>
<evidence type="ECO:0008006" key="6">
    <source>
        <dbReference type="Google" id="ProtNLM"/>
    </source>
</evidence>
<evidence type="ECO:0000313" key="4">
    <source>
        <dbReference type="EMBL" id="KAG2263670.1"/>
    </source>
</evidence>
<feature type="domain" description="DUF4283" evidence="2">
    <location>
        <begin position="58"/>
        <end position="106"/>
    </location>
</feature>
<dbReference type="Pfam" id="PF14111">
    <property type="entry name" value="DUF4283"/>
    <property type="match status" value="1"/>
</dbReference>
<protein>
    <recommendedName>
        <fullName evidence="6">DUF4283 domain-containing protein</fullName>
    </recommendedName>
</protein>
<dbReference type="OrthoDB" id="10339614at2759"/>
<evidence type="ECO:0000259" key="3">
    <source>
        <dbReference type="Pfam" id="PF14392"/>
    </source>
</evidence>
<dbReference type="EMBL" id="JAAMPC010000014">
    <property type="protein sequence ID" value="KAG2263670.1"/>
    <property type="molecule type" value="Genomic_DNA"/>
</dbReference>
<gene>
    <name evidence="4" type="ORF">Bca52824_070749</name>
</gene>
<feature type="region of interest" description="Disordered" evidence="1">
    <location>
        <begin position="463"/>
        <end position="482"/>
    </location>
</feature>
<reference evidence="4 5" key="1">
    <citation type="submission" date="2020-02" db="EMBL/GenBank/DDBJ databases">
        <authorList>
            <person name="Ma Q."/>
            <person name="Huang Y."/>
            <person name="Song X."/>
            <person name="Pei D."/>
        </authorList>
    </citation>
    <scope>NUCLEOTIDE SEQUENCE [LARGE SCALE GENOMIC DNA]</scope>
    <source>
        <strain evidence="4">Sxm20200214</strain>
        <tissue evidence="4">Leaf</tissue>
    </source>
</reference>
<proteinExistence type="predicted"/>